<feature type="coiled-coil region" evidence="1">
    <location>
        <begin position="98"/>
        <end position="153"/>
    </location>
</feature>
<keyword evidence="1" id="KW-0175">Coiled coil</keyword>
<name>A0ABS6GR96_9BACI</name>
<feature type="chain" id="PRO_5045718271" description="DUF5667 domain-containing protein" evidence="2">
    <location>
        <begin position="29"/>
        <end position="277"/>
    </location>
</feature>
<reference evidence="4 5" key="1">
    <citation type="journal article" date="2011" name="Int. J. Syst. Evol. Microbiol.">
        <title>Allobacillus halotolerans gen. nov., sp. nov. isolated from shrimp paste.</title>
        <authorList>
            <person name="Sheu S.Y."/>
            <person name="Arun A.B."/>
            <person name="Jiang S.R."/>
            <person name="Young C.C."/>
            <person name="Chen W.M."/>
        </authorList>
    </citation>
    <scope>NUCLEOTIDE SEQUENCE [LARGE SCALE GENOMIC DNA]</scope>
    <source>
        <strain evidence="4 5">LMG 24826</strain>
    </source>
</reference>
<comment type="caution">
    <text evidence="4">The sequence shown here is derived from an EMBL/GenBank/DDBJ whole genome shotgun (WGS) entry which is preliminary data.</text>
</comment>
<dbReference type="InterPro" id="IPR043725">
    <property type="entry name" value="DUF5667"/>
</dbReference>
<gene>
    <name evidence="4" type="ORF">KQ486_10445</name>
</gene>
<keyword evidence="5" id="KW-1185">Reference proteome</keyword>
<evidence type="ECO:0000313" key="5">
    <source>
        <dbReference type="Proteomes" id="UP000812672"/>
    </source>
</evidence>
<dbReference type="Proteomes" id="UP000812672">
    <property type="component" value="Unassembled WGS sequence"/>
</dbReference>
<keyword evidence="2" id="KW-0732">Signal</keyword>
<proteinExistence type="predicted"/>
<accession>A0ABS6GR96</accession>
<dbReference type="RefSeq" id="WP_216687586.1">
    <property type="nucleotide sequence ID" value="NZ_CAUPKR010000016.1"/>
</dbReference>
<sequence length="277" mass="30897">MKSSNNRGKIFVTAVLAGSLLVGSPAYAESDEQLDVSAGTTPDSVFYTIDQLNERLQLSITSDDEKKADLLLAYAQERLSESNEMVQQGKDEYVNKLIDQYTETLSKAEDQIAKVVSSNDVSKETKQKFAEKLDRATDYNKDIEEKLDEKTQLMLKEKRIEAKVVASLIEGLDVESVRKMRESGFGFGEIVKIQAIAKASGKTVDEIASYAEQGKDFAAISQSVGLKSTDVLAKSLEEKEEKLEKALEEAEELGNKEMIEKLTNALERTERDKEEFK</sequence>
<feature type="coiled-coil region" evidence="1">
    <location>
        <begin position="226"/>
        <end position="260"/>
    </location>
</feature>
<evidence type="ECO:0000259" key="3">
    <source>
        <dbReference type="Pfam" id="PF18915"/>
    </source>
</evidence>
<organism evidence="4 5">
    <name type="scientific">Allobacillus halotolerans</name>
    <dbReference type="NCBI Taxonomy" id="570278"/>
    <lineage>
        <taxon>Bacteria</taxon>
        <taxon>Bacillati</taxon>
        <taxon>Bacillota</taxon>
        <taxon>Bacilli</taxon>
        <taxon>Bacillales</taxon>
        <taxon>Bacillaceae</taxon>
        <taxon>Allobacillus</taxon>
    </lineage>
</organism>
<dbReference type="EMBL" id="JAHLZF010000015">
    <property type="protein sequence ID" value="MBU6081431.1"/>
    <property type="molecule type" value="Genomic_DNA"/>
</dbReference>
<protein>
    <recommendedName>
        <fullName evidence="3">DUF5667 domain-containing protein</fullName>
    </recommendedName>
</protein>
<feature type="signal peptide" evidence="2">
    <location>
        <begin position="1"/>
        <end position="28"/>
    </location>
</feature>
<evidence type="ECO:0000256" key="2">
    <source>
        <dbReference type="SAM" id="SignalP"/>
    </source>
</evidence>
<feature type="domain" description="DUF5667" evidence="3">
    <location>
        <begin position="39"/>
        <end position="128"/>
    </location>
</feature>
<evidence type="ECO:0000313" key="4">
    <source>
        <dbReference type="EMBL" id="MBU6081431.1"/>
    </source>
</evidence>
<evidence type="ECO:0000256" key="1">
    <source>
        <dbReference type="SAM" id="Coils"/>
    </source>
</evidence>
<dbReference type="Pfam" id="PF18915">
    <property type="entry name" value="DUF5667"/>
    <property type="match status" value="1"/>
</dbReference>